<reference evidence="8 9" key="1">
    <citation type="submission" date="2019-06" db="EMBL/GenBank/DDBJ databases">
        <title>Whole genome sequence for Rhodospirillaceae sp. R148.</title>
        <authorList>
            <person name="Wang G."/>
        </authorList>
    </citation>
    <scope>NUCLEOTIDE SEQUENCE [LARGE SCALE GENOMIC DNA]</scope>
    <source>
        <strain evidence="8 9">R148</strain>
    </source>
</reference>
<dbReference type="Proteomes" id="UP000315252">
    <property type="component" value="Unassembled WGS sequence"/>
</dbReference>
<evidence type="ECO:0000313" key="8">
    <source>
        <dbReference type="EMBL" id="TQV71288.1"/>
    </source>
</evidence>
<dbReference type="AlphaFoldDB" id="A0A545T228"/>
<evidence type="ECO:0000256" key="3">
    <source>
        <dbReference type="ARBA" id="ARBA00023054"/>
    </source>
</evidence>
<organism evidence="8 9">
    <name type="scientific">Denitrobaculum tricleocarpae</name>
    <dbReference type="NCBI Taxonomy" id="2591009"/>
    <lineage>
        <taxon>Bacteria</taxon>
        <taxon>Pseudomonadati</taxon>
        <taxon>Pseudomonadota</taxon>
        <taxon>Alphaproteobacteria</taxon>
        <taxon>Rhodospirillales</taxon>
        <taxon>Rhodospirillaceae</taxon>
        <taxon>Denitrobaculum</taxon>
    </lineage>
</organism>
<name>A0A545T228_9PROT</name>
<comment type="function">
    <text evidence="5">Required for morphogenesis and for the elongation of the flagellar filament by facilitating polymerization of the flagellin monomers at the tip of growing filament. Forms a capping structure, which prevents flagellin subunits (transported through the central channel of the flagellum) from leaking out without polymerization at the distal end.</text>
</comment>
<dbReference type="GO" id="GO:0009424">
    <property type="term" value="C:bacterial-type flagellum hook"/>
    <property type="evidence" value="ECO:0007669"/>
    <property type="project" value="UniProtKB-UniRule"/>
</dbReference>
<keyword evidence="5" id="KW-0964">Secreted</keyword>
<feature type="domain" description="Flagellar hook-associated protein 2 C-terminal" evidence="7">
    <location>
        <begin position="256"/>
        <end position="562"/>
    </location>
</feature>
<dbReference type="InterPro" id="IPR003481">
    <property type="entry name" value="FliD_N"/>
</dbReference>
<evidence type="ECO:0000256" key="2">
    <source>
        <dbReference type="ARBA" id="ARBA00011255"/>
    </source>
</evidence>
<evidence type="ECO:0000313" key="9">
    <source>
        <dbReference type="Proteomes" id="UP000315252"/>
    </source>
</evidence>
<dbReference type="InterPro" id="IPR010809">
    <property type="entry name" value="FliD_C"/>
</dbReference>
<dbReference type="PANTHER" id="PTHR30288:SF0">
    <property type="entry name" value="FLAGELLAR HOOK-ASSOCIATED PROTEIN 2"/>
    <property type="match status" value="1"/>
</dbReference>
<keyword evidence="4 5" id="KW-0975">Bacterial flagellum</keyword>
<evidence type="ECO:0000256" key="5">
    <source>
        <dbReference type="RuleBase" id="RU362066"/>
    </source>
</evidence>
<evidence type="ECO:0000256" key="1">
    <source>
        <dbReference type="ARBA" id="ARBA00009764"/>
    </source>
</evidence>
<dbReference type="RefSeq" id="WP_142899581.1">
    <property type="nucleotide sequence ID" value="NZ_ML660065.1"/>
</dbReference>
<comment type="subcellular location">
    <subcellularLocation>
        <location evidence="5">Secreted</location>
    </subcellularLocation>
    <subcellularLocation>
        <location evidence="5">Bacterial flagellum</location>
    </subcellularLocation>
</comment>
<comment type="subunit">
    <text evidence="2 5">Homopentamer.</text>
</comment>
<dbReference type="GO" id="GO:0071973">
    <property type="term" value="P:bacterial-type flagellum-dependent cell motility"/>
    <property type="evidence" value="ECO:0007669"/>
    <property type="project" value="TreeGrafter"/>
</dbReference>
<dbReference type="GO" id="GO:0005576">
    <property type="term" value="C:extracellular region"/>
    <property type="evidence" value="ECO:0007669"/>
    <property type="project" value="UniProtKB-SubCell"/>
</dbReference>
<gene>
    <name evidence="8" type="ORF">FKG95_27010</name>
</gene>
<comment type="similarity">
    <text evidence="1 5">Belongs to the FliD family.</text>
</comment>
<feature type="domain" description="Flagellar hook-associated protein 2 N-terminal" evidence="6">
    <location>
        <begin position="24"/>
        <end position="141"/>
    </location>
</feature>
<dbReference type="InterPro" id="IPR040026">
    <property type="entry name" value="FliD"/>
</dbReference>
<dbReference type="EMBL" id="VHSH01000014">
    <property type="protein sequence ID" value="TQV71288.1"/>
    <property type="molecule type" value="Genomic_DNA"/>
</dbReference>
<comment type="caution">
    <text evidence="8">The sequence shown here is derived from an EMBL/GenBank/DDBJ whole genome shotgun (WGS) entry which is preliminary data.</text>
</comment>
<evidence type="ECO:0000259" key="7">
    <source>
        <dbReference type="Pfam" id="PF07195"/>
    </source>
</evidence>
<evidence type="ECO:0000256" key="4">
    <source>
        <dbReference type="ARBA" id="ARBA00023143"/>
    </source>
</evidence>
<dbReference type="GO" id="GO:0009421">
    <property type="term" value="C:bacterial-type flagellum filament cap"/>
    <property type="evidence" value="ECO:0007669"/>
    <property type="project" value="InterPro"/>
</dbReference>
<keyword evidence="3" id="KW-0175">Coiled coil</keyword>
<sequence>MALAGTQGSLSLSNGRPVLSGSFSGLDTAAVVDALVQAKSFPIVRLNQRIEESDIKSAAYSNLQALVENLRVAADGLRNPPGLNGALANVFEQKSAFLTSSLGPGGTGTPSPATDLMGVTAANTAVAGIYEFEIINIAAAHKITGGTLADNTTGIGVADTLTIGLDGGDTVDINVTADMNLDSLVAAINSQSDTTGIRASALKIADGDFRIVMTAEETNKTITMSAAGGNALLNTLGISADNGATFDNVIEEPRPSEIKIDGIADPITRDTNEISDAITGLTIDVYKAEPGTIVQVEVDQDLTAVSQRITDFVTAYNELRAFSLSQQQVSTDGEVSADSILFGDNTLRSLDGALGNNISGFTDNLPAGALSTLRDIGIELDSNNYLTIDSAVFDSALVSNLGEVRDLFEYGFTADSPNVAVIARSSAISVGDFELNIDGTDASGVPTGVSVTGFGNVFDIDGARLIGKEGTAFAGMTLAYSGAASAGPESIQISTSLGFAEKIYQTADAYAKPNGGIIAEDISNLGAQKEDYTAEIAKIETRMVTYRAFLMDKFSKMEQAVAFAENQTNQLKAFIQQDR</sequence>
<dbReference type="Pfam" id="PF02465">
    <property type="entry name" value="FliD_N"/>
    <property type="match status" value="1"/>
</dbReference>
<dbReference type="GO" id="GO:0007155">
    <property type="term" value="P:cell adhesion"/>
    <property type="evidence" value="ECO:0007669"/>
    <property type="project" value="InterPro"/>
</dbReference>
<dbReference type="Pfam" id="PF07195">
    <property type="entry name" value="FliD_C"/>
    <property type="match status" value="1"/>
</dbReference>
<protein>
    <recommendedName>
        <fullName evidence="5">Flagellar hook-associated protein 2</fullName>
        <shortName evidence="5">HAP2</shortName>
    </recommendedName>
    <alternativeName>
        <fullName evidence="5">Flagellar cap protein</fullName>
    </alternativeName>
</protein>
<evidence type="ECO:0000259" key="6">
    <source>
        <dbReference type="Pfam" id="PF02465"/>
    </source>
</evidence>
<accession>A0A545T228</accession>
<dbReference type="PANTHER" id="PTHR30288">
    <property type="entry name" value="FLAGELLAR CAP/ASSEMBLY PROTEIN FLID"/>
    <property type="match status" value="1"/>
</dbReference>
<dbReference type="OrthoDB" id="9812018at2"/>
<dbReference type="InterPro" id="IPR010810">
    <property type="entry name" value="Flagellin_hook_IN_motif"/>
</dbReference>
<dbReference type="Pfam" id="PF07196">
    <property type="entry name" value="Flagellin_IN"/>
    <property type="match status" value="1"/>
</dbReference>
<proteinExistence type="inferred from homology"/>
<keyword evidence="9" id="KW-1185">Reference proteome</keyword>